<keyword evidence="1" id="KW-0175">Coiled coil</keyword>
<dbReference type="PANTHER" id="PTHR35766">
    <property type="entry name" value="OS08G0543600 PROTEIN"/>
    <property type="match status" value="1"/>
</dbReference>
<reference evidence="5" key="1">
    <citation type="submission" date="2024-07" db="EMBL/GenBank/DDBJ databases">
        <title>Two chromosome-level genome assemblies of Korean endemic species Abeliophyllum distichum and Forsythia ovata (Oleaceae).</title>
        <authorList>
            <person name="Jang H."/>
        </authorList>
    </citation>
    <scope>NUCLEOTIDE SEQUENCE [LARGE SCALE GENOMIC DNA]</scope>
</reference>
<feature type="region of interest" description="Disordered" evidence="2">
    <location>
        <begin position="306"/>
        <end position="384"/>
    </location>
</feature>
<feature type="compositionally biased region" description="Polar residues" evidence="2">
    <location>
        <begin position="346"/>
        <end position="384"/>
    </location>
</feature>
<dbReference type="EMBL" id="JBFOLK010000003">
    <property type="protein sequence ID" value="KAL2527526.1"/>
    <property type="molecule type" value="Genomic_DNA"/>
</dbReference>
<organism evidence="4 5">
    <name type="scientific">Abeliophyllum distichum</name>
    <dbReference type="NCBI Taxonomy" id="126358"/>
    <lineage>
        <taxon>Eukaryota</taxon>
        <taxon>Viridiplantae</taxon>
        <taxon>Streptophyta</taxon>
        <taxon>Embryophyta</taxon>
        <taxon>Tracheophyta</taxon>
        <taxon>Spermatophyta</taxon>
        <taxon>Magnoliopsida</taxon>
        <taxon>eudicotyledons</taxon>
        <taxon>Gunneridae</taxon>
        <taxon>Pentapetalae</taxon>
        <taxon>asterids</taxon>
        <taxon>lamiids</taxon>
        <taxon>Lamiales</taxon>
        <taxon>Oleaceae</taxon>
        <taxon>Forsythieae</taxon>
        <taxon>Abeliophyllum</taxon>
    </lineage>
</organism>
<keyword evidence="5" id="KW-1185">Reference proteome</keyword>
<evidence type="ECO:0000256" key="1">
    <source>
        <dbReference type="SAM" id="Coils"/>
    </source>
</evidence>
<protein>
    <recommendedName>
        <fullName evidence="3">DUF7725 domain-containing protein</fullName>
    </recommendedName>
</protein>
<feature type="compositionally biased region" description="Polar residues" evidence="2">
    <location>
        <begin position="330"/>
        <end position="339"/>
    </location>
</feature>
<evidence type="ECO:0000313" key="4">
    <source>
        <dbReference type="EMBL" id="KAL2527526.1"/>
    </source>
</evidence>
<proteinExistence type="predicted"/>
<dbReference type="Pfam" id="PF24851">
    <property type="entry name" value="DUF7725"/>
    <property type="match status" value="1"/>
</dbReference>
<feature type="coiled-coil region" evidence="1">
    <location>
        <begin position="204"/>
        <end position="231"/>
    </location>
</feature>
<sequence>MEVAAGDAAARGVSLPMSSSSRKEWRVVSVQSHRNSANEGMERLNLGQCDERLIYEVQQQIEPADLDFCSIPVDGRLGSDILHQRFHAITKQREELLQMEIELRAKIIARSEVMQMQNNFDARIKEHANANVKLQDQLHGKEQKIHELERKAEVKERELHAIRLDNESAWAKEDLLMEQSQELQSYWRERGNSEAEKAHHIKQIHDLQEHIQDKELRFMELQEQNRIAQETILLKDEQLREAQSWMIRAQEMDALQSTANHSLQAELRERTEQFNQLWFGCQRQLGEMERLHLHVQQLQVELANVREKSGSNSDGSRVSQTGLKDVSDVGRSNGSQVNGNFMPLENSGSLQRENAESTSSFPSGGNTSMQAASDGQSTPSQDQCLQTEQNLLSIDANYVYEASMNGQVLHANYLDANISQGMEPVSVAPSPNEEGQVLESIDKSYPVDAQSQQSLQQISSQFHEALRLDSLENNNETKETNVNPAAYHTLEDKSLMIEQPNTMDDASSTIAPNHAVNFRETMVNTASDSVRTDAIVSTAQKSIHEVEKPVDSSLLDERSLVACIVRTIGSGGRIRISSTLPNRLGKMLAPLHWHDYKKKYGKLEDFVASHPELFVIGEDYIQLREGAQEIIAATAAVAKVTAAASCSYSALLPSVAVTPMAQPNRLKNASSLESTSATADKKIFNEFGASRTANIAADKPPQFLSTMQNKNLNGFSFDVGGGVSNIKILSKPKDQVELNGSETGSDPSVLLTVGNGTNSDRNDFSQSKGTSLGRPGASLIGKQRGRICFGLSYGNSASK</sequence>
<evidence type="ECO:0000313" key="5">
    <source>
        <dbReference type="Proteomes" id="UP001604336"/>
    </source>
</evidence>
<evidence type="ECO:0000259" key="3">
    <source>
        <dbReference type="Pfam" id="PF24851"/>
    </source>
</evidence>
<dbReference type="AlphaFoldDB" id="A0ABD1URD9"/>
<feature type="compositionally biased region" description="Polar residues" evidence="2">
    <location>
        <begin position="754"/>
        <end position="770"/>
    </location>
</feature>
<feature type="region of interest" description="Disordered" evidence="2">
    <location>
        <begin position="737"/>
        <end position="778"/>
    </location>
</feature>
<dbReference type="PANTHER" id="PTHR35766:SF1">
    <property type="entry name" value="OS08G0543600 PROTEIN"/>
    <property type="match status" value="1"/>
</dbReference>
<accession>A0ABD1URD9</accession>
<name>A0ABD1URD9_9LAMI</name>
<feature type="domain" description="DUF7725" evidence="3">
    <location>
        <begin position="554"/>
        <end position="624"/>
    </location>
</feature>
<feature type="coiled-coil region" evidence="1">
    <location>
        <begin position="124"/>
        <end position="165"/>
    </location>
</feature>
<dbReference type="InterPro" id="IPR056142">
    <property type="entry name" value="DUF7725"/>
</dbReference>
<feature type="compositionally biased region" description="Polar residues" evidence="2">
    <location>
        <begin position="310"/>
        <end position="322"/>
    </location>
</feature>
<evidence type="ECO:0000256" key="2">
    <source>
        <dbReference type="SAM" id="MobiDB-lite"/>
    </source>
</evidence>
<dbReference type="Proteomes" id="UP001604336">
    <property type="component" value="Unassembled WGS sequence"/>
</dbReference>
<comment type="caution">
    <text evidence="4">The sequence shown here is derived from an EMBL/GenBank/DDBJ whole genome shotgun (WGS) entry which is preliminary data.</text>
</comment>
<gene>
    <name evidence="4" type="ORF">Adt_12580</name>
</gene>